<dbReference type="EMBL" id="CP019605">
    <property type="protein sequence ID" value="AQP43879.1"/>
    <property type="molecule type" value="Genomic_DNA"/>
</dbReference>
<dbReference type="KEGG" id="tfl:RPIT_02830"/>
<sequence length="101" mass="11710">MKRSGTSYSIERGWAFNNLTYLPFMTRAQWSANPLGYANSWKASDESLWRTECDTEVTGSNACRSYGWTTVYHALPKPGGGYTFGQDNQWVFNNMVMFRRW</sequence>
<evidence type="ECO:0000313" key="2">
    <source>
        <dbReference type="Proteomes" id="UP000188324"/>
    </source>
</evidence>
<gene>
    <name evidence="1" type="ORF">RPIT_02830</name>
</gene>
<dbReference type="AlphaFoldDB" id="A0A1Q2CCN7"/>
<evidence type="ECO:0000313" key="1">
    <source>
        <dbReference type="EMBL" id="AQP43879.1"/>
    </source>
</evidence>
<protein>
    <submittedName>
        <fullName evidence="1">Uncharacterized protein</fullName>
    </submittedName>
</protein>
<keyword evidence="2" id="KW-1185">Reference proteome</keyword>
<reference evidence="1 2" key="1">
    <citation type="journal article" date="2016" name="Int. J. Syst. Evol. Microbiol.">
        <title>Tessaracoccus flavus sp. nov., isolated from the drainage system of a lindane-producing factory.</title>
        <authorList>
            <person name="Kumari R."/>
            <person name="Singh P."/>
            <person name="Schumann P."/>
            <person name="Lal R."/>
        </authorList>
    </citation>
    <scope>NUCLEOTIDE SEQUENCE [LARGE SCALE GENOMIC DNA]</scope>
    <source>
        <strain evidence="1 2">RP1T</strain>
    </source>
</reference>
<name>A0A1Q2CCN7_9ACTN</name>
<organism evidence="1 2">
    <name type="scientific">Tessaracoccus flavus</name>
    <dbReference type="NCBI Taxonomy" id="1610493"/>
    <lineage>
        <taxon>Bacteria</taxon>
        <taxon>Bacillati</taxon>
        <taxon>Actinomycetota</taxon>
        <taxon>Actinomycetes</taxon>
        <taxon>Propionibacteriales</taxon>
        <taxon>Propionibacteriaceae</taxon>
        <taxon>Tessaracoccus</taxon>
    </lineage>
</organism>
<dbReference type="RefSeq" id="WP_077340391.1">
    <property type="nucleotide sequence ID" value="NZ_CP019605.1"/>
</dbReference>
<accession>A0A1Q2CCN7</accession>
<dbReference type="Proteomes" id="UP000188324">
    <property type="component" value="Chromosome"/>
</dbReference>
<proteinExistence type="predicted"/>